<keyword evidence="3" id="KW-1185">Reference proteome</keyword>
<accession>U6MXW0</accession>
<sequence>MLGIDASGLDPAYSASNSEISVEQLESGEVLEYGDGLSAGSAPASHVPRSQVQTNVFHSVSQPSSSSPSFAVAEGPEANFPSIAEGETQETRWVDLQTRSSQESHTIDNAANASPTGNNIMPKEGILGESTMQVSTNLHAPVLGGPAPFMLGIDASGLNPAYSGSGSGEQRLESKEICHDGNCPPGVSFPAGNVQYLQMPAQAVQPLWATYSSLPCFVGCTTAGQQFVLLTEQPRPQFLHIGFSQPGPSASGPLLVQLPSVNLAPAAVPLTTQALPITQSSDALGHNTQPQLPRTAEAQTLASASVEASNHAGEGTSTPNAETGSLPVPAGASDPSTKHPFIRLPALGPKVKPGQLVGHMKGCLFRDQPIVNRLKIVRSLLSLPVLHAPDANFLIFTTAELALRALTTMRSSAAMLRPSMAVRALGRRFLVFNTVHSVLAIVGKNPQLEGLWGKIIRLVPTMYTREPPEILRGKNKFLYLLAKQLEEALQLYKEGSGPSEEQIIDIKRKLFCSDYSPGCFRSSPWDPWREDDAQYKESP</sequence>
<reference evidence="2" key="1">
    <citation type="submission" date="2013-10" db="EMBL/GenBank/DDBJ databases">
        <title>Genomic analysis of the causative agents of coccidiosis in chickens.</title>
        <authorList>
            <person name="Reid A.J."/>
            <person name="Blake D."/>
            <person name="Billington K."/>
            <person name="Browne H."/>
            <person name="Dunn M."/>
            <person name="Hung S."/>
            <person name="Kawahara F."/>
            <person name="Miranda-Saavedra D."/>
            <person name="Mourier T."/>
            <person name="Nagra H."/>
            <person name="Otto T.D."/>
            <person name="Rawlings N."/>
            <person name="Sanchez A."/>
            <person name="Sanders M."/>
            <person name="Subramaniam C."/>
            <person name="Tay Y."/>
            <person name="Dear P."/>
            <person name="Doerig C."/>
            <person name="Gruber A."/>
            <person name="Parkinson J."/>
            <person name="Shirley M."/>
            <person name="Wan K.L."/>
            <person name="Berriman M."/>
            <person name="Tomley F."/>
            <person name="Pain A."/>
        </authorList>
    </citation>
    <scope>NUCLEOTIDE SEQUENCE [LARGE SCALE GENOMIC DNA]</scope>
    <source>
        <strain evidence="2">Houghton</strain>
    </source>
</reference>
<evidence type="ECO:0000313" key="2">
    <source>
        <dbReference type="EMBL" id="CDJ67354.1"/>
    </source>
</evidence>
<dbReference type="EMBL" id="HG724344">
    <property type="protein sequence ID" value="CDJ67354.1"/>
    <property type="molecule type" value="Genomic_DNA"/>
</dbReference>
<feature type="region of interest" description="Disordered" evidence="1">
    <location>
        <begin position="298"/>
        <end position="341"/>
    </location>
</feature>
<dbReference type="GeneID" id="25473665"/>
<dbReference type="OrthoDB" id="346600at2759"/>
<gene>
    <name evidence="2" type="ORF">ENH_00035010</name>
</gene>
<proteinExistence type="predicted"/>
<dbReference type="AlphaFoldDB" id="U6MXW0"/>
<dbReference type="RefSeq" id="XP_013435821.1">
    <property type="nucleotide sequence ID" value="XM_013580367.1"/>
</dbReference>
<feature type="region of interest" description="Disordered" evidence="1">
    <location>
        <begin position="96"/>
        <end position="119"/>
    </location>
</feature>
<evidence type="ECO:0000256" key="1">
    <source>
        <dbReference type="SAM" id="MobiDB-lite"/>
    </source>
</evidence>
<evidence type="ECO:0000313" key="3">
    <source>
        <dbReference type="Proteomes" id="UP000030754"/>
    </source>
</evidence>
<dbReference type="VEuPathDB" id="ToxoDB:ENH_00035010"/>
<organism evidence="2 3">
    <name type="scientific">Eimeria necatrix</name>
    <dbReference type="NCBI Taxonomy" id="51315"/>
    <lineage>
        <taxon>Eukaryota</taxon>
        <taxon>Sar</taxon>
        <taxon>Alveolata</taxon>
        <taxon>Apicomplexa</taxon>
        <taxon>Conoidasida</taxon>
        <taxon>Coccidia</taxon>
        <taxon>Eucoccidiorida</taxon>
        <taxon>Eimeriorina</taxon>
        <taxon>Eimeriidae</taxon>
        <taxon>Eimeria</taxon>
    </lineage>
</organism>
<name>U6MXW0_9EIME</name>
<dbReference type="Proteomes" id="UP000030754">
    <property type="component" value="Unassembled WGS sequence"/>
</dbReference>
<feature type="compositionally biased region" description="Polar residues" evidence="1">
    <location>
        <begin position="97"/>
        <end position="119"/>
    </location>
</feature>
<reference evidence="2" key="2">
    <citation type="submission" date="2013-10" db="EMBL/GenBank/DDBJ databases">
        <authorList>
            <person name="Aslett M."/>
        </authorList>
    </citation>
    <scope>NUCLEOTIDE SEQUENCE [LARGE SCALE GENOMIC DNA]</scope>
    <source>
        <strain evidence="2">Houghton</strain>
    </source>
</reference>
<protein>
    <submittedName>
        <fullName evidence="2">Uncharacterized protein</fullName>
    </submittedName>
</protein>
<feature type="compositionally biased region" description="Polar residues" evidence="1">
    <location>
        <begin position="298"/>
        <end position="308"/>
    </location>
</feature>